<reference evidence="3 4" key="1">
    <citation type="submission" date="2019-02" db="EMBL/GenBank/DDBJ databases">
        <title>Deep-cultivation of Planctomycetes and their phenomic and genomic characterization uncovers novel biology.</title>
        <authorList>
            <person name="Wiegand S."/>
            <person name="Jogler M."/>
            <person name="Boedeker C."/>
            <person name="Pinto D."/>
            <person name="Vollmers J."/>
            <person name="Rivas-Marin E."/>
            <person name="Kohn T."/>
            <person name="Peeters S.H."/>
            <person name="Heuer A."/>
            <person name="Rast P."/>
            <person name="Oberbeckmann S."/>
            <person name="Bunk B."/>
            <person name="Jeske O."/>
            <person name="Meyerdierks A."/>
            <person name="Storesund J.E."/>
            <person name="Kallscheuer N."/>
            <person name="Luecker S."/>
            <person name="Lage O.M."/>
            <person name="Pohl T."/>
            <person name="Merkel B.J."/>
            <person name="Hornburger P."/>
            <person name="Mueller R.-W."/>
            <person name="Bruemmer F."/>
            <person name="Labrenz M."/>
            <person name="Spormann A.M."/>
            <person name="Op den Camp H."/>
            <person name="Overmann J."/>
            <person name="Amann R."/>
            <person name="Jetten M.S.M."/>
            <person name="Mascher T."/>
            <person name="Medema M.H."/>
            <person name="Devos D.P."/>
            <person name="Kaster A.-K."/>
            <person name="Ovreas L."/>
            <person name="Rohde M."/>
            <person name="Galperin M.Y."/>
            <person name="Jogler C."/>
        </authorList>
    </citation>
    <scope>NUCLEOTIDE SEQUENCE [LARGE SCALE GENOMIC DNA]</scope>
    <source>
        <strain evidence="3 4">Mal33</strain>
    </source>
</reference>
<dbReference type="Gene3D" id="1.10.720.10">
    <property type="match status" value="1"/>
</dbReference>
<feature type="compositionally biased region" description="Basic and acidic residues" evidence="1">
    <location>
        <begin position="1"/>
        <end position="33"/>
    </location>
</feature>
<dbReference type="Proteomes" id="UP000316770">
    <property type="component" value="Chromosome"/>
</dbReference>
<feature type="domain" description="Rho termination factor-like N-terminal" evidence="2">
    <location>
        <begin position="61"/>
        <end position="99"/>
    </location>
</feature>
<evidence type="ECO:0000259" key="2">
    <source>
        <dbReference type="SMART" id="SM00959"/>
    </source>
</evidence>
<dbReference type="InterPro" id="IPR036269">
    <property type="entry name" value="Rho_N_sf"/>
</dbReference>
<sequence length="99" mass="11478">MPRWSDKDQRQYKHIKDSQLDSGRSEERAEEVAARAVNKQRREEGRTPNKTTQGTGNPHTPLEDRTVDELRNIASNLNISGRSKMRKHELIDAIRSRRA</sequence>
<dbReference type="SMART" id="SM00959">
    <property type="entry name" value="Rho_N"/>
    <property type="match status" value="1"/>
</dbReference>
<accession>A0A518IM96</accession>
<feature type="region of interest" description="Disordered" evidence="1">
    <location>
        <begin position="1"/>
        <end position="66"/>
    </location>
</feature>
<dbReference type="InterPro" id="IPR011112">
    <property type="entry name" value="Rho-like_N"/>
</dbReference>
<organism evidence="3 4">
    <name type="scientific">Rosistilla oblonga</name>
    <dbReference type="NCBI Taxonomy" id="2527990"/>
    <lineage>
        <taxon>Bacteria</taxon>
        <taxon>Pseudomonadati</taxon>
        <taxon>Planctomycetota</taxon>
        <taxon>Planctomycetia</taxon>
        <taxon>Pirellulales</taxon>
        <taxon>Pirellulaceae</taxon>
        <taxon>Rosistilla</taxon>
    </lineage>
</organism>
<feature type="compositionally biased region" description="Polar residues" evidence="1">
    <location>
        <begin position="48"/>
        <end position="58"/>
    </location>
</feature>
<name>A0A518IM96_9BACT</name>
<evidence type="ECO:0000313" key="3">
    <source>
        <dbReference type="EMBL" id="QDV54207.1"/>
    </source>
</evidence>
<dbReference type="RefSeq" id="WP_145281699.1">
    <property type="nucleotide sequence ID" value="NZ_CP036318.1"/>
</dbReference>
<gene>
    <name evidence="3" type="ORF">Mal33_01560</name>
</gene>
<dbReference type="GO" id="GO:0006353">
    <property type="term" value="P:DNA-templated transcription termination"/>
    <property type="evidence" value="ECO:0007669"/>
    <property type="project" value="InterPro"/>
</dbReference>
<dbReference type="SUPFAM" id="SSF68912">
    <property type="entry name" value="Rho N-terminal domain-like"/>
    <property type="match status" value="1"/>
</dbReference>
<dbReference type="Pfam" id="PF07498">
    <property type="entry name" value="Rho_N"/>
    <property type="match status" value="1"/>
</dbReference>
<evidence type="ECO:0000256" key="1">
    <source>
        <dbReference type="SAM" id="MobiDB-lite"/>
    </source>
</evidence>
<dbReference type="EMBL" id="CP036318">
    <property type="protein sequence ID" value="QDV54207.1"/>
    <property type="molecule type" value="Genomic_DNA"/>
</dbReference>
<proteinExistence type="predicted"/>
<keyword evidence="4" id="KW-1185">Reference proteome</keyword>
<protein>
    <recommendedName>
        <fullName evidence="2">Rho termination factor-like N-terminal domain-containing protein</fullName>
    </recommendedName>
</protein>
<dbReference type="AlphaFoldDB" id="A0A518IM96"/>
<evidence type="ECO:0000313" key="4">
    <source>
        <dbReference type="Proteomes" id="UP000316770"/>
    </source>
</evidence>